<sequence>MRILLAIVMCCVAFDVSASSRYIHVPGFAFKTDPSCHRTKPADRFDPVCDEPVLGYKDFSPFFLVPSAS</sequence>
<gene>
    <name evidence="1" type="ORF">FZ934_27650</name>
</gene>
<accession>A0A5Q0CHX1</accession>
<protein>
    <submittedName>
        <fullName evidence="1">Uncharacterized protein</fullName>
    </submittedName>
</protein>
<dbReference type="KEGG" id="rgr:FZ934_27650"/>
<geneLocation type="plasmid" evidence="1 2">
    <name>unnamed</name>
</geneLocation>
<organism evidence="1 2">
    <name type="scientific">Rhizobium grahamii</name>
    <dbReference type="NCBI Taxonomy" id="1120045"/>
    <lineage>
        <taxon>Bacteria</taxon>
        <taxon>Pseudomonadati</taxon>
        <taxon>Pseudomonadota</taxon>
        <taxon>Alphaproteobacteria</taxon>
        <taxon>Hyphomicrobiales</taxon>
        <taxon>Rhizobiaceae</taxon>
        <taxon>Rhizobium/Agrobacterium group</taxon>
        <taxon>Rhizobium</taxon>
    </lineage>
</organism>
<reference evidence="1 2" key="1">
    <citation type="submission" date="2019-08" db="EMBL/GenBank/DDBJ databases">
        <title>Prosopis cineraria nodule microbiome.</title>
        <authorList>
            <person name="Ali R."/>
            <person name="Chaluvadi S.R."/>
            <person name="Wang X."/>
        </authorList>
    </citation>
    <scope>NUCLEOTIDE SEQUENCE [LARGE SCALE GENOMIC DNA]</scope>
    <source>
        <strain evidence="1 2">BG7</strain>
        <plasmid evidence="1 2">unnamed</plasmid>
    </source>
</reference>
<name>A0A5Q0CHX1_9HYPH</name>
<proteinExistence type="predicted"/>
<dbReference type="EMBL" id="CP043499">
    <property type="protein sequence ID" value="QFY63979.1"/>
    <property type="molecule type" value="Genomic_DNA"/>
</dbReference>
<dbReference type="RefSeq" id="WP_153273918.1">
    <property type="nucleotide sequence ID" value="NZ_CP043499.1"/>
</dbReference>
<dbReference type="AlphaFoldDB" id="A0A5Q0CHX1"/>
<keyword evidence="2" id="KW-1185">Reference proteome</keyword>
<keyword evidence="1" id="KW-0614">Plasmid</keyword>
<dbReference type="Proteomes" id="UP000326881">
    <property type="component" value="Plasmid unnamed"/>
</dbReference>
<evidence type="ECO:0000313" key="1">
    <source>
        <dbReference type="EMBL" id="QFY63979.1"/>
    </source>
</evidence>
<evidence type="ECO:0000313" key="2">
    <source>
        <dbReference type="Proteomes" id="UP000326881"/>
    </source>
</evidence>
<dbReference type="OrthoDB" id="8103844at2"/>